<dbReference type="Proteomes" id="UP001146120">
    <property type="component" value="Unassembled WGS sequence"/>
</dbReference>
<feature type="transmembrane region" description="Helical" evidence="5">
    <location>
        <begin position="231"/>
        <end position="249"/>
    </location>
</feature>
<keyword evidence="2 5" id="KW-0812">Transmembrane</keyword>
<evidence type="ECO:0000313" key="7">
    <source>
        <dbReference type="Proteomes" id="UP001146120"/>
    </source>
</evidence>
<evidence type="ECO:0000313" key="6">
    <source>
        <dbReference type="EMBL" id="DAZ94675.1"/>
    </source>
</evidence>
<proteinExistence type="predicted"/>
<feature type="transmembrane region" description="Helical" evidence="5">
    <location>
        <begin position="172"/>
        <end position="197"/>
    </location>
</feature>
<reference evidence="6" key="2">
    <citation type="journal article" date="2023" name="Microbiol Resour">
        <title>Decontamination and Annotation of the Draft Genome Sequence of the Oomycete Lagenidium giganteum ARSEF 373.</title>
        <authorList>
            <person name="Morgan W.R."/>
            <person name="Tartar A."/>
        </authorList>
    </citation>
    <scope>NUCLEOTIDE SEQUENCE</scope>
    <source>
        <strain evidence="6">ARSEF 373</strain>
    </source>
</reference>
<sequence length="423" mass="46728">MQARDTHALGTRCTRTTMRLPTTIALVLGIALLWLVGVFFTPKDEVGVLAISVADAILMHIRPWVFFTAGFYHPHALQVGPIDQPWLLWADGAMLTCCVLSRVWFALVWQLVFVLPLAFGLAKRVEPDMGSVSLARMLAFANICATFVLFVDMFCLYIIFREPAFLQTNNSGFTGGITALLVAYMKPTPFAVAPFIPGLQLRFYPLLACVIFGFCSLAGVFSTFKPLRSALIGAGPYAVLGGYFGWYYLRFLKRNPDLSRGDFSDDFALVNLFPGFMAPVIGPAANFCLNVVKLCGYFKNRSTKAPQTLPVVAPTPTDAVAERRNDDDATELVQCAHWTRSWPSWLKALVPRPLPRPRPQASALTCPRTKRDDVACAPSWLTEHGRAGVDVSCTNTNHSMRFLSKSAQIKQCRVGCTCLPTRS</sequence>
<dbReference type="EMBL" id="DAKRPA010000238">
    <property type="protein sequence ID" value="DAZ94675.1"/>
    <property type="molecule type" value="Genomic_DNA"/>
</dbReference>
<organism evidence="6 7">
    <name type="scientific">Lagenidium giganteum</name>
    <dbReference type="NCBI Taxonomy" id="4803"/>
    <lineage>
        <taxon>Eukaryota</taxon>
        <taxon>Sar</taxon>
        <taxon>Stramenopiles</taxon>
        <taxon>Oomycota</taxon>
        <taxon>Peronosporomycetes</taxon>
        <taxon>Pythiales</taxon>
        <taxon>Pythiaceae</taxon>
    </lineage>
</organism>
<feature type="transmembrane region" description="Helical" evidence="5">
    <location>
        <begin position="139"/>
        <end position="160"/>
    </location>
</feature>
<dbReference type="PANTHER" id="PTHR13377:SF3">
    <property type="entry name" value="TRANSMEMBRANE PROTEIN 115"/>
    <property type="match status" value="1"/>
</dbReference>
<comment type="caution">
    <text evidence="6">The sequence shown here is derived from an EMBL/GenBank/DDBJ whole genome shotgun (WGS) entry which is preliminary data.</text>
</comment>
<feature type="transmembrane region" description="Helical" evidence="5">
    <location>
        <begin position="203"/>
        <end position="224"/>
    </location>
</feature>
<dbReference type="PANTHER" id="PTHR13377">
    <property type="entry name" value="PLACENTAL PROTEIN 6"/>
    <property type="match status" value="1"/>
</dbReference>
<reference evidence="6" key="1">
    <citation type="submission" date="2022-11" db="EMBL/GenBank/DDBJ databases">
        <authorList>
            <person name="Morgan W.R."/>
            <person name="Tartar A."/>
        </authorList>
    </citation>
    <scope>NUCLEOTIDE SEQUENCE</scope>
    <source>
        <strain evidence="6">ARSEF 373</strain>
    </source>
</reference>
<protein>
    <submittedName>
        <fullName evidence="6">Uncharacterized protein</fullName>
    </submittedName>
</protein>
<evidence type="ECO:0000256" key="5">
    <source>
        <dbReference type="SAM" id="Phobius"/>
    </source>
</evidence>
<keyword evidence="4 5" id="KW-0472">Membrane</keyword>
<dbReference type="AlphaFoldDB" id="A0AAV2YL63"/>
<feature type="transmembrane region" description="Helical" evidence="5">
    <location>
        <begin position="93"/>
        <end position="119"/>
    </location>
</feature>
<keyword evidence="7" id="KW-1185">Reference proteome</keyword>
<feature type="transmembrane region" description="Helical" evidence="5">
    <location>
        <begin position="46"/>
        <end position="72"/>
    </location>
</feature>
<dbReference type="InterPro" id="IPR013861">
    <property type="entry name" value="TMEM115/Pdh1/Rbl19"/>
</dbReference>
<evidence type="ECO:0000256" key="2">
    <source>
        <dbReference type="ARBA" id="ARBA00022692"/>
    </source>
</evidence>
<feature type="transmembrane region" description="Helical" evidence="5">
    <location>
        <begin position="20"/>
        <end position="40"/>
    </location>
</feature>
<dbReference type="GO" id="GO:0005794">
    <property type="term" value="C:Golgi apparatus"/>
    <property type="evidence" value="ECO:0007669"/>
    <property type="project" value="TreeGrafter"/>
</dbReference>
<feature type="transmembrane region" description="Helical" evidence="5">
    <location>
        <begin position="269"/>
        <end position="292"/>
    </location>
</feature>
<accession>A0AAV2YL63</accession>
<comment type="subcellular location">
    <subcellularLocation>
        <location evidence="1">Membrane</location>
        <topology evidence="1">Multi-pass membrane protein</topology>
    </subcellularLocation>
</comment>
<evidence type="ECO:0000256" key="3">
    <source>
        <dbReference type="ARBA" id="ARBA00022989"/>
    </source>
</evidence>
<keyword evidence="3 5" id="KW-1133">Transmembrane helix</keyword>
<gene>
    <name evidence="6" type="ORF">N0F65_002384</name>
</gene>
<evidence type="ECO:0000256" key="1">
    <source>
        <dbReference type="ARBA" id="ARBA00004141"/>
    </source>
</evidence>
<dbReference type="GO" id="GO:0016020">
    <property type="term" value="C:membrane"/>
    <property type="evidence" value="ECO:0007669"/>
    <property type="project" value="UniProtKB-SubCell"/>
</dbReference>
<dbReference type="GO" id="GO:0006890">
    <property type="term" value="P:retrograde vesicle-mediated transport, Golgi to endoplasmic reticulum"/>
    <property type="evidence" value="ECO:0007669"/>
    <property type="project" value="InterPro"/>
</dbReference>
<evidence type="ECO:0000256" key="4">
    <source>
        <dbReference type="ARBA" id="ARBA00023136"/>
    </source>
</evidence>
<name>A0AAV2YL63_9STRA</name>